<dbReference type="OMA" id="WINYFGH"/>
<feature type="domain" description="TRUD" evidence="4">
    <location>
        <begin position="388"/>
        <end position="633"/>
    </location>
</feature>
<name>A0A058Z3J8_FONAL</name>
<protein>
    <recommendedName>
        <fullName evidence="4">TRUD domain-containing protein</fullName>
    </recommendedName>
</protein>
<keyword evidence="2" id="KW-0413">Isomerase</keyword>
<dbReference type="PANTHER" id="PTHR13326:SF21">
    <property type="entry name" value="PSEUDOURIDYLATE SYNTHASE PUS7L"/>
    <property type="match status" value="1"/>
</dbReference>
<dbReference type="GeneID" id="20529477"/>
<dbReference type="AlphaFoldDB" id="A0A058Z3J8"/>
<dbReference type="EMBL" id="KB932208">
    <property type="protein sequence ID" value="KCV68458.1"/>
    <property type="molecule type" value="Genomic_DNA"/>
</dbReference>
<sequence length="711" mass="77179">MSMEDLSPATANVETSDAGVKRKRPEGDALERNAPAATRRPGAPAASGNAPAPFFEKDFGIELYISSDLPPIPGLIKYRYSDFIVNEIAEDGTVIRVTEMKPLCDEVPAAAAAAAAAAPPEAAASEPAAAAPEATPAAPAGPSEDAQAGLAFLSRLLGEDILAELKEMNAAAESDPTLKRTTHFKAPEDKDDRRQLHKAVRDALPRLETSFVRPGERGYPAAPVDSADAAPAPTDTMIAVSVAKFVQGQRSRRSTGGGRAGKRGLPAWPEDRPRYCEFHLVKANRDHYNLVFLLQKMLRTGNNVFSIAGTKDKRGVTVQRVRASMITATRLAGLSRELRGVKFGNFSYVSGPLSLGDLKGNRFTLAIRNVQGDEATIAAAIGSLQEKGFINYFGMQRFGTGFVPTHKIGEMMLRRDYQGVFHTVISSLAQGSGNTGLMDAFQAYVAQPTVPMLEKILPHLESRHLIEISFVKSLIQHGPTSFQNAFSSLPRHLRSLYAHSLQSLIWNRAVSERVRRFGLVPVVGDLVLDPASRGTADGLVADDAEDAAVLVDAQAGNEKKPIAKAIAITEDTLANYTIDDVVLPMAGADILFPPNMQDFYNAEFAKLEMDLQAFKEQATKLVIYGAYRPLLGRVQQLEWSTMRYADVNDHLMLTDMDRIESPDMPEPVSNPDGQYLALLMSFSLNSSHYATMALREILKVETSSAQQTLLS</sequence>
<dbReference type="GO" id="GO:0001522">
    <property type="term" value="P:pseudouridine synthesis"/>
    <property type="evidence" value="ECO:0007669"/>
    <property type="project" value="InterPro"/>
</dbReference>
<dbReference type="CDD" id="cd02576">
    <property type="entry name" value="PseudoU_synth_ScPUS7"/>
    <property type="match status" value="1"/>
</dbReference>
<dbReference type="InterPro" id="IPR020103">
    <property type="entry name" value="PsdUridine_synth_cat_dom_sf"/>
</dbReference>
<dbReference type="PIRSF" id="PIRSF037016">
    <property type="entry name" value="Pseudouridin_synth_euk_prd"/>
    <property type="match status" value="1"/>
</dbReference>
<organism evidence="5">
    <name type="scientific">Fonticula alba</name>
    <name type="common">Slime mold</name>
    <dbReference type="NCBI Taxonomy" id="691883"/>
    <lineage>
        <taxon>Eukaryota</taxon>
        <taxon>Rotosphaerida</taxon>
        <taxon>Fonticulaceae</taxon>
        <taxon>Fonticula</taxon>
    </lineage>
</organism>
<dbReference type="PROSITE" id="PS50984">
    <property type="entry name" value="TRUD"/>
    <property type="match status" value="1"/>
</dbReference>
<evidence type="ECO:0000256" key="3">
    <source>
        <dbReference type="SAM" id="MobiDB-lite"/>
    </source>
</evidence>
<evidence type="ECO:0000259" key="4">
    <source>
        <dbReference type="PROSITE" id="PS50984"/>
    </source>
</evidence>
<dbReference type="InterPro" id="IPR001656">
    <property type="entry name" value="PsdUridine_synth_TruD"/>
</dbReference>
<evidence type="ECO:0000313" key="6">
    <source>
        <dbReference type="Proteomes" id="UP000030693"/>
    </source>
</evidence>
<feature type="compositionally biased region" description="Basic and acidic residues" evidence="3">
    <location>
        <begin position="185"/>
        <end position="194"/>
    </location>
</feature>
<comment type="similarity">
    <text evidence="1">Belongs to the pseudouridine synthase TruD family.</text>
</comment>
<evidence type="ECO:0000313" key="5">
    <source>
        <dbReference type="EMBL" id="KCV68458.1"/>
    </source>
</evidence>
<dbReference type="OrthoDB" id="447290at2759"/>
<accession>A0A058Z3J8</accession>
<feature type="compositionally biased region" description="Low complexity" evidence="3">
    <location>
        <begin position="123"/>
        <end position="140"/>
    </location>
</feature>
<dbReference type="PANTHER" id="PTHR13326">
    <property type="entry name" value="TRNA PSEUDOURIDINE SYNTHASE D"/>
    <property type="match status" value="1"/>
</dbReference>
<dbReference type="RefSeq" id="XP_009496890.1">
    <property type="nucleotide sequence ID" value="XM_009498615.1"/>
</dbReference>
<dbReference type="Pfam" id="PF01142">
    <property type="entry name" value="TruD"/>
    <property type="match status" value="1"/>
</dbReference>
<feature type="region of interest" description="Disordered" evidence="3">
    <location>
        <begin position="1"/>
        <end position="51"/>
    </location>
</feature>
<evidence type="ECO:0000256" key="2">
    <source>
        <dbReference type="ARBA" id="ARBA00023235"/>
    </source>
</evidence>
<dbReference type="NCBIfam" id="TIGR00094">
    <property type="entry name" value="tRNA_TruD_broad"/>
    <property type="match status" value="1"/>
</dbReference>
<dbReference type="GO" id="GO:0009982">
    <property type="term" value="F:pseudouridine synthase activity"/>
    <property type="evidence" value="ECO:0007669"/>
    <property type="project" value="InterPro"/>
</dbReference>
<evidence type="ECO:0000256" key="1">
    <source>
        <dbReference type="ARBA" id="ARBA00007953"/>
    </source>
</evidence>
<proteinExistence type="inferred from homology"/>
<feature type="region of interest" description="Disordered" evidence="3">
    <location>
        <begin position="123"/>
        <end position="144"/>
    </location>
</feature>
<dbReference type="GO" id="GO:0003723">
    <property type="term" value="F:RNA binding"/>
    <property type="evidence" value="ECO:0007669"/>
    <property type="project" value="InterPro"/>
</dbReference>
<feature type="region of interest" description="Disordered" evidence="3">
    <location>
        <begin position="173"/>
        <end position="194"/>
    </location>
</feature>
<keyword evidence="6" id="KW-1185">Reference proteome</keyword>
<dbReference type="STRING" id="691883.A0A058Z3J8"/>
<dbReference type="SUPFAM" id="SSF55120">
    <property type="entry name" value="Pseudouridine synthase"/>
    <property type="match status" value="1"/>
</dbReference>
<dbReference type="InterPro" id="IPR011760">
    <property type="entry name" value="PsdUridine_synth_TruD_insert"/>
</dbReference>
<dbReference type="InterPro" id="IPR042214">
    <property type="entry name" value="TruD_catalytic"/>
</dbReference>
<feature type="compositionally biased region" description="Low complexity" evidence="3">
    <location>
        <begin position="32"/>
        <end position="51"/>
    </location>
</feature>
<dbReference type="GO" id="GO:0005634">
    <property type="term" value="C:nucleus"/>
    <property type="evidence" value="ECO:0007669"/>
    <property type="project" value="TreeGrafter"/>
</dbReference>
<dbReference type="Proteomes" id="UP000030693">
    <property type="component" value="Unassembled WGS sequence"/>
</dbReference>
<reference evidence="5" key="1">
    <citation type="submission" date="2013-04" db="EMBL/GenBank/DDBJ databases">
        <title>The Genome Sequence of Fonticula alba ATCC 38817.</title>
        <authorList>
            <consortium name="The Broad Institute Genomics Platform"/>
            <person name="Russ C."/>
            <person name="Cuomo C."/>
            <person name="Burger G."/>
            <person name="Gray M.W."/>
            <person name="Holland P.W.H."/>
            <person name="King N."/>
            <person name="Lang F.B.F."/>
            <person name="Roger A.J."/>
            <person name="Ruiz-Trillo I."/>
            <person name="Brown M."/>
            <person name="Walker B."/>
            <person name="Young S."/>
            <person name="Zeng Q."/>
            <person name="Gargeya S."/>
            <person name="Fitzgerald M."/>
            <person name="Haas B."/>
            <person name="Abouelleil A."/>
            <person name="Allen A.W."/>
            <person name="Alvarado L."/>
            <person name="Arachchi H.M."/>
            <person name="Berlin A.M."/>
            <person name="Chapman S.B."/>
            <person name="Gainer-Dewar J."/>
            <person name="Goldberg J."/>
            <person name="Griggs A."/>
            <person name="Gujja S."/>
            <person name="Hansen M."/>
            <person name="Howarth C."/>
            <person name="Imamovic A."/>
            <person name="Ireland A."/>
            <person name="Larimer J."/>
            <person name="McCowan C."/>
            <person name="Murphy C."/>
            <person name="Pearson M."/>
            <person name="Poon T.W."/>
            <person name="Priest M."/>
            <person name="Roberts A."/>
            <person name="Saif S."/>
            <person name="Shea T."/>
            <person name="Sisk P."/>
            <person name="Sykes S."/>
            <person name="Wortman J."/>
            <person name="Nusbaum C."/>
            <person name="Birren B."/>
        </authorList>
    </citation>
    <scope>NUCLEOTIDE SEQUENCE [LARGE SCALE GENOMIC DNA]</scope>
    <source>
        <strain evidence="5">ATCC 38817</strain>
    </source>
</reference>
<dbReference type="Gene3D" id="3.30.2350.20">
    <property type="entry name" value="TruD, catalytic domain"/>
    <property type="match status" value="2"/>
</dbReference>
<dbReference type="eggNOG" id="KOG2339">
    <property type="taxonomic scope" value="Eukaryota"/>
</dbReference>
<gene>
    <name evidence="5" type="ORF">H696_04752</name>
</gene>